<evidence type="ECO:0000256" key="3">
    <source>
        <dbReference type="ARBA" id="ARBA00022448"/>
    </source>
</evidence>
<accession>A0ABY2WXA8</accession>
<name>A0ABY2WXA8_9RHOB</name>
<gene>
    <name evidence="9" type="ORF">FGK64_21515</name>
</gene>
<comment type="subcellular location">
    <subcellularLocation>
        <location evidence="2">Cell membrane</location>
    </subcellularLocation>
    <subcellularLocation>
        <location evidence="1">Membrane</location>
        <topology evidence="1">Multi-pass membrane protein</topology>
    </subcellularLocation>
</comment>
<evidence type="ECO:0000256" key="8">
    <source>
        <dbReference type="SAM" id="Phobius"/>
    </source>
</evidence>
<comment type="caution">
    <text evidence="9">The sequence shown here is derived from an EMBL/GenBank/DDBJ whole genome shotgun (WGS) entry which is preliminary data.</text>
</comment>
<evidence type="ECO:0008006" key="11">
    <source>
        <dbReference type="Google" id="ProtNLM"/>
    </source>
</evidence>
<evidence type="ECO:0000256" key="4">
    <source>
        <dbReference type="ARBA" id="ARBA00022475"/>
    </source>
</evidence>
<dbReference type="PANTHER" id="PTHR47737">
    <property type="entry name" value="GLYCINE BETAINE/PROLINE BETAINE TRANSPORT SYSTEM PERMEASE PROTEIN PROW"/>
    <property type="match status" value="1"/>
</dbReference>
<evidence type="ECO:0000256" key="6">
    <source>
        <dbReference type="ARBA" id="ARBA00022989"/>
    </source>
</evidence>
<evidence type="ECO:0000256" key="5">
    <source>
        <dbReference type="ARBA" id="ARBA00022692"/>
    </source>
</evidence>
<keyword evidence="4" id="KW-1003">Cell membrane</keyword>
<feature type="transmembrane region" description="Helical" evidence="8">
    <location>
        <begin position="20"/>
        <end position="44"/>
    </location>
</feature>
<dbReference type="SUPFAM" id="SSF161098">
    <property type="entry name" value="MetI-like"/>
    <property type="match status" value="1"/>
</dbReference>
<evidence type="ECO:0000256" key="1">
    <source>
        <dbReference type="ARBA" id="ARBA00004141"/>
    </source>
</evidence>
<keyword evidence="3" id="KW-0813">Transport</keyword>
<proteinExistence type="predicted"/>
<dbReference type="EMBL" id="VCPC01000008">
    <property type="protein sequence ID" value="TMV07446.1"/>
    <property type="molecule type" value="Genomic_DNA"/>
</dbReference>
<protein>
    <recommendedName>
        <fullName evidence="11">Binding-protein-dependent transport system inner membrane component</fullName>
    </recommendedName>
</protein>
<reference evidence="9 10" key="1">
    <citation type="submission" date="2019-05" db="EMBL/GenBank/DDBJ databases">
        <title>Marivita sp. nov. isolated from sea sediment.</title>
        <authorList>
            <person name="Kim W."/>
        </authorList>
    </citation>
    <scope>NUCLEOTIDE SEQUENCE [LARGE SCALE GENOMIC DNA]</scope>
    <source>
        <strain evidence="9 10">CAU 1492</strain>
    </source>
</reference>
<evidence type="ECO:0000313" key="9">
    <source>
        <dbReference type="EMBL" id="TMV07446.1"/>
    </source>
</evidence>
<evidence type="ECO:0000313" key="10">
    <source>
        <dbReference type="Proteomes" id="UP001191082"/>
    </source>
</evidence>
<sequence>MDPVLDYVQTWSPYIYLLPPIALLGFGPATAVVAIVIFAVTPVIRLVAHGNSSKPFEFVEVGGATRTAPRDAFLKIRPLFALPSIVAGVNRSLRTAFGIVVITGIHP</sequence>
<keyword evidence="7 8" id="KW-0472">Membrane</keyword>
<keyword evidence="10" id="KW-1185">Reference proteome</keyword>
<organism evidence="9 10">
    <name type="scientific">Arenibacterium halophilum</name>
    <dbReference type="NCBI Taxonomy" id="2583821"/>
    <lineage>
        <taxon>Bacteria</taxon>
        <taxon>Pseudomonadati</taxon>
        <taxon>Pseudomonadota</taxon>
        <taxon>Alphaproteobacteria</taxon>
        <taxon>Rhodobacterales</taxon>
        <taxon>Paracoccaceae</taxon>
        <taxon>Arenibacterium</taxon>
    </lineage>
</organism>
<keyword evidence="5 8" id="KW-0812">Transmembrane</keyword>
<keyword evidence="6 8" id="KW-1133">Transmembrane helix</keyword>
<dbReference type="PANTHER" id="PTHR47737:SF1">
    <property type="entry name" value="GLYCINE BETAINE_PROLINE BETAINE TRANSPORT SYSTEM PERMEASE PROTEIN PROW"/>
    <property type="match status" value="1"/>
</dbReference>
<dbReference type="Proteomes" id="UP001191082">
    <property type="component" value="Unassembled WGS sequence"/>
</dbReference>
<dbReference type="InterPro" id="IPR035906">
    <property type="entry name" value="MetI-like_sf"/>
</dbReference>
<evidence type="ECO:0000256" key="7">
    <source>
        <dbReference type="ARBA" id="ARBA00023136"/>
    </source>
</evidence>
<evidence type="ECO:0000256" key="2">
    <source>
        <dbReference type="ARBA" id="ARBA00004236"/>
    </source>
</evidence>